<gene>
    <name evidence="1" type="ORF">A0J61_06206</name>
</gene>
<dbReference type="Proteomes" id="UP000093000">
    <property type="component" value="Unassembled WGS sequence"/>
</dbReference>
<comment type="caution">
    <text evidence="1">The sequence shown here is derived from an EMBL/GenBank/DDBJ whole genome shotgun (WGS) entry which is preliminary data.</text>
</comment>
<name>A0A1C7N9H7_9FUNG</name>
<dbReference type="EMBL" id="LUGH01000364">
    <property type="protein sequence ID" value="OBZ85745.1"/>
    <property type="molecule type" value="Genomic_DNA"/>
</dbReference>
<organism evidence="1 2">
    <name type="scientific">Choanephora cucurbitarum</name>
    <dbReference type="NCBI Taxonomy" id="101091"/>
    <lineage>
        <taxon>Eukaryota</taxon>
        <taxon>Fungi</taxon>
        <taxon>Fungi incertae sedis</taxon>
        <taxon>Mucoromycota</taxon>
        <taxon>Mucoromycotina</taxon>
        <taxon>Mucoromycetes</taxon>
        <taxon>Mucorales</taxon>
        <taxon>Mucorineae</taxon>
        <taxon>Choanephoraceae</taxon>
        <taxon>Choanephoroideae</taxon>
        <taxon>Choanephora</taxon>
    </lineage>
</organism>
<evidence type="ECO:0000313" key="1">
    <source>
        <dbReference type="EMBL" id="OBZ85745.1"/>
    </source>
</evidence>
<sequence>MKDEIIFESDFDQLPKIPVQLPLNYFLTTHHYDKLNVYCAKTKPSFKKRVSFLASHLSISLGADASLVQAHRGKNKG</sequence>
<keyword evidence="2" id="KW-1185">Reference proteome</keyword>
<protein>
    <submittedName>
        <fullName evidence="1">Uncharacterized protein</fullName>
    </submittedName>
</protein>
<accession>A0A1C7N9H7</accession>
<proteinExistence type="predicted"/>
<reference evidence="1 2" key="1">
    <citation type="submission" date="2016-03" db="EMBL/GenBank/DDBJ databases">
        <title>Choanephora cucurbitarum.</title>
        <authorList>
            <person name="Min B."/>
            <person name="Park H."/>
            <person name="Park J.-H."/>
            <person name="Shin H.-D."/>
            <person name="Choi I.-G."/>
        </authorList>
    </citation>
    <scope>NUCLEOTIDE SEQUENCE [LARGE SCALE GENOMIC DNA]</scope>
    <source>
        <strain evidence="1 2">KUS-F28377</strain>
    </source>
</reference>
<evidence type="ECO:0000313" key="2">
    <source>
        <dbReference type="Proteomes" id="UP000093000"/>
    </source>
</evidence>
<dbReference type="AlphaFoldDB" id="A0A1C7N9H7"/>
<dbReference type="InParanoid" id="A0A1C7N9H7"/>